<dbReference type="CDD" id="cd00392">
    <property type="entry name" value="Ribosomal_L13"/>
    <property type="match status" value="1"/>
</dbReference>
<keyword evidence="2 4" id="KW-0689">Ribosomal protein</keyword>
<dbReference type="PANTHER" id="PTHR11545:SF3">
    <property type="entry name" value="LARGE RIBOSOMAL SUBUNIT PROTEIN UL13"/>
    <property type="match status" value="1"/>
</dbReference>
<comment type="similarity">
    <text evidence="1 4 5">Belongs to the universal ribosomal protein uL13 family.</text>
</comment>
<evidence type="ECO:0000256" key="1">
    <source>
        <dbReference type="ARBA" id="ARBA00006227"/>
    </source>
</evidence>
<dbReference type="PROSITE" id="PS00783">
    <property type="entry name" value="RIBOSOMAL_L13"/>
    <property type="match status" value="1"/>
</dbReference>
<dbReference type="PIRSF" id="PIRSF002181">
    <property type="entry name" value="Ribosomal_L13"/>
    <property type="match status" value="1"/>
</dbReference>
<dbReference type="AlphaFoldDB" id="A0A938YVF6"/>
<evidence type="ECO:0000313" key="7">
    <source>
        <dbReference type="EMBL" id="MBN2067859.1"/>
    </source>
</evidence>
<comment type="subunit">
    <text evidence="4">Part of the 50S ribosomal subunit.</text>
</comment>
<evidence type="ECO:0000256" key="6">
    <source>
        <dbReference type="SAM" id="MobiDB-lite"/>
    </source>
</evidence>
<dbReference type="InterPro" id="IPR023563">
    <property type="entry name" value="Ribosomal_uL13_CS"/>
</dbReference>
<feature type="region of interest" description="Disordered" evidence="6">
    <location>
        <begin position="53"/>
        <end position="72"/>
    </location>
</feature>
<dbReference type="InterPro" id="IPR036899">
    <property type="entry name" value="Ribosomal_uL13_sf"/>
</dbReference>
<evidence type="ECO:0000313" key="8">
    <source>
        <dbReference type="Proteomes" id="UP000809243"/>
    </source>
</evidence>
<organism evidence="7 8">
    <name type="scientific">Candidatus Iainarchaeum sp</name>
    <dbReference type="NCBI Taxonomy" id="3101447"/>
    <lineage>
        <taxon>Archaea</taxon>
        <taxon>Candidatus Iainarchaeota</taxon>
        <taxon>Candidatus Iainarchaeia</taxon>
        <taxon>Candidatus Iainarchaeales</taxon>
        <taxon>Candidatus Iainarchaeaceae</taxon>
        <taxon>Candidatus Iainarchaeum</taxon>
    </lineage>
</organism>
<protein>
    <recommendedName>
        <fullName evidence="4">Large ribosomal subunit protein uL13</fullName>
    </recommendedName>
</protein>
<evidence type="ECO:0000256" key="2">
    <source>
        <dbReference type="ARBA" id="ARBA00022980"/>
    </source>
</evidence>
<name>A0A938YVF6_9ARCH</name>
<gene>
    <name evidence="4" type="primary">rpl13</name>
    <name evidence="7" type="ORF">JW744_05305</name>
</gene>
<dbReference type="Proteomes" id="UP000809243">
    <property type="component" value="Unassembled WGS sequence"/>
</dbReference>
<dbReference type="NCBIfam" id="TIGR01077">
    <property type="entry name" value="L13_A_E"/>
    <property type="match status" value="1"/>
</dbReference>
<dbReference type="GO" id="GO:0017148">
    <property type="term" value="P:negative regulation of translation"/>
    <property type="evidence" value="ECO:0007669"/>
    <property type="project" value="TreeGrafter"/>
</dbReference>
<dbReference type="InterPro" id="IPR005823">
    <property type="entry name" value="Ribosomal_uL13_bac-type"/>
</dbReference>
<dbReference type="GO" id="GO:0003735">
    <property type="term" value="F:structural constituent of ribosome"/>
    <property type="evidence" value="ECO:0007669"/>
    <property type="project" value="UniProtKB-UniRule"/>
</dbReference>
<dbReference type="HAMAP" id="MF_01366">
    <property type="entry name" value="Ribosomal_uL13"/>
    <property type="match status" value="1"/>
</dbReference>
<dbReference type="Gene3D" id="3.90.1180.10">
    <property type="entry name" value="Ribosomal protein L13"/>
    <property type="match status" value="1"/>
</dbReference>
<dbReference type="GO" id="GO:0003729">
    <property type="term" value="F:mRNA binding"/>
    <property type="evidence" value="ECO:0007669"/>
    <property type="project" value="TreeGrafter"/>
</dbReference>
<dbReference type="InterPro" id="IPR005822">
    <property type="entry name" value="Ribosomal_uL13"/>
</dbReference>
<dbReference type="GO" id="GO:0006412">
    <property type="term" value="P:translation"/>
    <property type="evidence" value="ECO:0007669"/>
    <property type="project" value="UniProtKB-UniRule"/>
</dbReference>
<dbReference type="SUPFAM" id="SSF52161">
    <property type="entry name" value="Ribosomal protein L13"/>
    <property type="match status" value="1"/>
</dbReference>
<accession>A0A938YVF6</accession>
<dbReference type="NCBIfam" id="NF005004">
    <property type="entry name" value="PRK06394.1"/>
    <property type="match status" value="1"/>
</dbReference>
<dbReference type="EMBL" id="JAFGDB010000093">
    <property type="protein sequence ID" value="MBN2067859.1"/>
    <property type="molecule type" value="Genomic_DNA"/>
</dbReference>
<evidence type="ECO:0000256" key="5">
    <source>
        <dbReference type="RuleBase" id="RU003877"/>
    </source>
</evidence>
<dbReference type="Pfam" id="PF00572">
    <property type="entry name" value="Ribosomal_L13"/>
    <property type="match status" value="1"/>
</dbReference>
<reference evidence="7" key="1">
    <citation type="submission" date="2021-01" db="EMBL/GenBank/DDBJ databases">
        <title>Active Sulfur Cycling in an Early Earth Analoge.</title>
        <authorList>
            <person name="Hahn C.R."/>
            <person name="Youssef N.H."/>
            <person name="Elshahed M."/>
        </authorList>
    </citation>
    <scope>NUCLEOTIDE SEQUENCE</scope>
    <source>
        <strain evidence="7">Zod_Metabat.1151</strain>
    </source>
</reference>
<keyword evidence="3 4" id="KW-0687">Ribonucleoprotein</keyword>
<evidence type="ECO:0000256" key="3">
    <source>
        <dbReference type="ARBA" id="ARBA00023274"/>
    </source>
</evidence>
<comment type="caution">
    <text evidence="7">The sequence shown here is derived from an EMBL/GenBank/DDBJ whole genome shotgun (WGS) entry which is preliminary data.</text>
</comment>
<dbReference type="InterPro" id="IPR005755">
    <property type="entry name" value="Ribosomal_uL13_euk/arc"/>
</dbReference>
<dbReference type="GO" id="GO:0022625">
    <property type="term" value="C:cytosolic large ribosomal subunit"/>
    <property type="evidence" value="ECO:0007669"/>
    <property type="project" value="UniProtKB-UniRule"/>
</dbReference>
<dbReference type="PANTHER" id="PTHR11545">
    <property type="entry name" value="RIBOSOMAL PROTEIN L13"/>
    <property type="match status" value="1"/>
</dbReference>
<sequence>MEKKTIIMNAENSIVGRLASFAAKNALEGNQVVIINAEKAILTGSKQSALSRMKRKLDLRGKGNPRKGPKFSRMPDRVLRRAVRGMLPFTSRRGREALRRVMVFISVPAEFQGKELTKLPGAKVEKRKKYVELGEVCRLLGARW</sequence>
<evidence type="ECO:0000256" key="4">
    <source>
        <dbReference type="HAMAP-Rule" id="MF_01366"/>
    </source>
</evidence>
<comment type="function">
    <text evidence="4">This protein is one of the early assembly proteins of the 50S ribosomal subunit, although it is not seen to bind rRNA by itself. It is important during the early stages of 50S assembly.</text>
</comment>
<proteinExistence type="inferred from homology"/>